<keyword evidence="11" id="KW-0472">Membrane</keyword>
<dbReference type="PROSITE" id="PS50885">
    <property type="entry name" value="HAMP"/>
    <property type="match status" value="1"/>
</dbReference>
<keyword evidence="7" id="KW-0812">Transmembrane</keyword>
<dbReference type="InterPro" id="IPR036097">
    <property type="entry name" value="HisK_dim/P_sf"/>
</dbReference>
<keyword evidence="5" id="KW-0597">Phosphoprotein</keyword>
<feature type="domain" description="Histidine kinase" evidence="13">
    <location>
        <begin position="260"/>
        <end position="467"/>
    </location>
</feature>
<dbReference type="Pfam" id="PF00672">
    <property type="entry name" value="HAMP"/>
    <property type="match status" value="1"/>
</dbReference>
<comment type="catalytic activity">
    <reaction evidence="1">
        <text>ATP + protein L-histidine = ADP + protein N-phospho-L-histidine.</text>
        <dbReference type="EC" id="2.7.13.3"/>
    </reaction>
</comment>
<proteinExistence type="predicted"/>
<reference evidence="15" key="1">
    <citation type="journal article" date="2014" name="Int. J. Syst. Evol. Microbiol.">
        <title>Complete genome sequence of Corynebacterium casei LMG S-19264T (=DSM 44701T), isolated from a smear-ripened cheese.</title>
        <authorList>
            <consortium name="US DOE Joint Genome Institute (JGI-PGF)"/>
            <person name="Walter F."/>
            <person name="Albersmeier A."/>
            <person name="Kalinowski J."/>
            <person name="Ruckert C."/>
        </authorList>
    </citation>
    <scope>NUCLEOTIDE SEQUENCE</scope>
    <source>
        <strain evidence="15">KCTC 22169</strain>
    </source>
</reference>
<dbReference type="Pfam" id="PF02518">
    <property type="entry name" value="HATPase_c"/>
    <property type="match status" value="1"/>
</dbReference>
<dbReference type="GO" id="GO:0000155">
    <property type="term" value="F:phosphorelay sensor kinase activity"/>
    <property type="evidence" value="ECO:0007669"/>
    <property type="project" value="InterPro"/>
</dbReference>
<dbReference type="PRINTS" id="PR00344">
    <property type="entry name" value="BCTRLSENSOR"/>
</dbReference>
<accession>A0A918KRJ2</accession>
<dbReference type="CDD" id="cd06225">
    <property type="entry name" value="HAMP"/>
    <property type="match status" value="1"/>
</dbReference>
<dbReference type="InterPro" id="IPR003660">
    <property type="entry name" value="HAMP_dom"/>
</dbReference>
<keyword evidence="12" id="KW-0175">Coiled coil</keyword>
<dbReference type="PANTHER" id="PTHR45436">
    <property type="entry name" value="SENSOR HISTIDINE KINASE YKOH"/>
    <property type="match status" value="1"/>
</dbReference>
<keyword evidence="8" id="KW-0418">Kinase</keyword>
<organism evidence="15 16">
    <name type="scientific">Saccharospirillum salsuginis</name>
    <dbReference type="NCBI Taxonomy" id="418750"/>
    <lineage>
        <taxon>Bacteria</taxon>
        <taxon>Pseudomonadati</taxon>
        <taxon>Pseudomonadota</taxon>
        <taxon>Gammaproteobacteria</taxon>
        <taxon>Oceanospirillales</taxon>
        <taxon>Saccharospirillaceae</taxon>
        <taxon>Saccharospirillum</taxon>
    </lineage>
</organism>
<dbReference type="InterPro" id="IPR050428">
    <property type="entry name" value="TCS_sensor_his_kinase"/>
</dbReference>
<dbReference type="SUPFAM" id="SSF158472">
    <property type="entry name" value="HAMP domain-like"/>
    <property type="match status" value="1"/>
</dbReference>
<evidence type="ECO:0000256" key="7">
    <source>
        <dbReference type="ARBA" id="ARBA00022692"/>
    </source>
</evidence>
<evidence type="ECO:0000256" key="3">
    <source>
        <dbReference type="ARBA" id="ARBA00012438"/>
    </source>
</evidence>
<evidence type="ECO:0000256" key="6">
    <source>
        <dbReference type="ARBA" id="ARBA00022679"/>
    </source>
</evidence>
<evidence type="ECO:0000259" key="14">
    <source>
        <dbReference type="PROSITE" id="PS50885"/>
    </source>
</evidence>
<dbReference type="SUPFAM" id="SSF55874">
    <property type="entry name" value="ATPase domain of HSP90 chaperone/DNA topoisomerase II/histidine kinase"/>
    <property type="match status" value="1"/>
</dbReference>
<evidence type="ECO:0000313" key="16">
    <source>
        <dbReference type="Proteomes" id="UP000626148"/>
    </source>
</evidence>
<keyword evidence="6" id="KW-0808">Transferase</keyword>
<dbReference type="InterPro" id="IPR005467">
    <property type="entry name" value="His_kinase_dom"/>
</dbReference>
<keyword evidence="10" id="KW-0902">Two-component regulatory system</keyword>
<dbReference type="SMART" id="SM00387">
    <property type="entry name" value="HATPase_c"/>
    <property type="match status" value="1"/>
</dbReference>
<dbReference type="Gene3D" id="3.30.565.10">
    <property type="entry name" value="Histidine kinase-like ATPase, C-terminal domain"/>
    <property type="match status" value="1"/>
</dbReference>
<evidence type="ECO:0000256" key="11">
    <source>
        <dbReference type="ARBA" id="ARBA00023136"/>
    </source>
</evidence>
<evidence type="ECO:0000256" key="12">
    <source>
        <dbReference type="SAM" id="Coils"/>
    </source>
</evidence>
<evidence type="ECO:0000256" key="4">
    <source>
        <dbReference type="ARBA" id="ARBA00022475"/>
    </source>
</evidence>
<evidence type="ECO:0000256" key="8">
    <source>
        <dbReference type="ARBA" id="ARBA00022777"/>
    </source>
</evidence>
<name>A0A918KRJ2_9GAMM</name>
<dbReference type="InterPro" id="IPR003594">
    <property type="entry name" value="HATPase_dom"/>
</dbReference>
<evidence type="ECO:0000256" key="2">
    <source>
        <dbReference type="ARBA" id="ARBA00004651"/>
    </source>
</evidence>
<dbReference type="EC" id="2.7.13.3" evidence="3"/>
<feature type="coiled-coil region" evidence="12">
    <location>
        <begin position="286"/>
        <end position="313"/>
    </location>
</feature>
<dbReference type="SUPFAM" id="SSF47384">
    <property type="entry name" value="Homodimeric domain of signal transducing histidine kinase"/>
    <property type="match status" value="1"/>
</dbReference>
<dbReference type="Gene3D" id="6.10.340.10">
    <property type="match status" value="1"/>
</dbReference>
<evidence type="ECO:0000256" key="1">
    <source>
        <dbReference type="ARBA" id="ARBA00000085"/>
    </source>
</evidence>
<evidence type="ECO:0000256" key="10">
    <source>
        <dbReference type="ARBA" id="ARBA00023012"/>
    </source>
</evidence>
<keyword evidence="16" id="KW-1185">Reference proteome</keyword>
<dbReference type="PANTHER" id="PTHR45436:SF5">
    <property type="entry name" value="SENSOR HISTIDINE KINASE TRCS"/>
    <property type="match status" value="1"/>
</dbReference>
<dbReference type="Gene3D" id="1.10.287.130">
    <property type="match status" value="1"/>
</dbReference>
<keyword evidence="4" id="KW-1003">Cell membrane</keyword>
<evidence type="ECO:0000259" key="13">
    <source>
        <dbReference type="PROSITE" id="PS50109"/>
    </source>
</evidence>
<dbReference type="SMART" id="SM00304">
    <property type="entry name" value="HAMP"/>
    <property type="match status" value="1"/>
</dbReference>
<sequence>MVFPLALISALAVQWGLQVAAPLEEQRLKEELNLVARAVRLPIGESLASGNLEEIQNALDSIFTIGRVYGATVFDTDGTPIASIGTSDNTLNNSRVAQDAFDSGETQERYREIDGKSVFSQFLPVYTAGGHISGLVQITRRESDFDQATDRMQWRAWSGWALATASMAVIVLLGHYRGVGRHVRDLVRSMRRVESGDRSVRASAGGPRELQLLSTTFNRMLDGLQQAEHRLAEHRAEEQALNQRLQRQERLAAIGRMASGVAHELGAPLSVIAGRARRLRERHPLSPEQLRQLEKIERQVDRLNRTVHQLLDYCRPEGQARTRVPPARLARRALDEVSPEWPESRPGPTLILDDDLPDIPVDADRVTLALVNLLRNAAQADPDSVELEVALDGPDAVSYRVRDRGPGLSQSQEQLIQPFNSTKPAGQGIGLGLAIVHQVAQEHDGTLHLANRSDGGCEVVLSFSTTDPDTEEGQHHA</sequence>
<keyword evidence="9" id="KW-1133">Transmembrane helix</keyword>
<dbReference type="Pfam" id="PF00512">
    <property type="entry name" value="HisKA"/>
    <property type="match status" value="1"/>
</dbReference>
<dbReference type="InterPro" id="IPR029151">
    <property type="entry name" value="Sensor-like_sf"/>
</dbReference>
<dbReference type="EMBL" id="BMXR01000014">
    <property type="protein sequence ID" value="GGX70750.1"/>
    <property type="molecule type" value="Genomic_DNA"/>
</dbReference>
<comment type="caution">
    <text evidence="15">The sequence shown here is derived from an EMBL/GenBank/DDBJ whole genome shotgun (WGS) entry which is preliminary data.</text>
</comment>
<gene>
    <name evidence="15" type="ORF">GCM10007392_42790</name>
</gene>
<dbReference type="PROSITE" id="PS50109">
    <property type="entry name" value="HIS_KIN"/>
    <property type="match status" value="1"/>
</dbReference>
<dbReference type="CDD" id="cd00082">
    <property type="entry name" value="HisKA"/>
    <property type="match status" value="1"/>
</dbReference>
<dbReference type="SMART" id="SM00388">
    <property type="entry name" value="HisKA"/>
    <property type="match status" value="1"/>
</dbReference>
<comment type="subcellular location">
    <subcellularLocation>
        <location evidence="2">Cell membrane</location>
        <topology evidence="2">Multi-pass membrane protein</topology>
    </subcellularLocation>
</comment>
<dbReference type="GO" id="GO:0005886">
    <property type="term" value="C:plasma membrane"/>
    <property type="evidence" value="ECO:0007669"/>
    <property type="project" value="UniProtKB-SubCell"/>
</dbReference>
<dbReference type="Proteomes" id="UP000626148">
    <property type="component" value="Unassembled WGS sequence"/>
</dbReference>
<dbReference type="SUPFAM" id="SSF103190">
    <property type="entry name" value="Sensory domain-like"/>
    <property type="match status" value="1"/>
</dbReference>
<dbReference type="InterPro" id="IPR003661">
    <property type="entry name" value="HisK_dim/P_dom"/>
</dbReference>
<evidence type="ECO:0000313" key="15">
    <source>
        <dbReference type="EMBL" id="GGX70750.1"/>
    </source>
</evidence>
<dbReference type="InterPro" id="IPR036890">
    <property type="entry name" value="HATPase_C_sf"/>
</dbReference>
<protein>
    <recommendedName>
        <fullName evidence="3">histidine kinase</fullName>
        <ecNumber evidence="3">2.7.13.3</ecNumber>
    </recommendedName>
</protein>
<reference evidence="15" key="2">
    <citation type="submission" date="2020-09" db="EMBL/GenBank/DDBJ databases">
        <authorList>
            <person name="Sun Q."/>
            <person name="Kim S."/>
        </authorList>
    </citation>
    <scope>NUCLEOTIDE SEQUENCE</scope>
    <source>
        <strain evidence="15">KCTC 22169</strain>
    </source>
</reference>
<feature type="domain" description="HAMP" evidence="14">
    <location>
        <begin position="177"/>
        <end position="229"/>
    </location>
</feature>
<evidence type="ECO:0000256" key="9">
    <source>
        <dbReference type="ARBA" id="ARBA00022989"/>
    </source>
</evidence>
<dbReference type="AlphaFoldDB" id="A0A918KRJ2"/>
<evidence type="ECO:0000256" key="5">
    <source>
        <dbReference type="ARBA" id="ARBA00022553"/>
    </source>
</evidence>
<dbReference type="InterPro" id="IPR004358">
    <property type="entry name" value="Sig_transdc_His_kin-like_C"/>
</dbReference>
<dbReference type="Gene3D" id="3.30.450.290">
    <property type="match status" value="1"/>
</dbReference>
<feature type="coiled-coil region" evidence="12">
    <location>
        <begin position="217"/>
        <end position="251"/>
    </location>
</feature>